<dbReference type="EMBL" id="MTYH01000083">
    <property type="protein sequence ID" value="PNP39353.1"/>
    <property type="molecule type" value="Genomic_DNA"/>
</dbReference>
<dbReference type="Pfam" id="PF07690">
    <property type="entry name" value="MFS_1"/>
    <property type="match status" value="1"/>
</dbReference>
<keyword evidence="3" id="KW-1133">Transmembrane helix</keyword>
<dbReference type="PROSITE" id="PS50850">
    <property type="entry name" value="MFS"/>
    <property type="match status" value="1"/>
</dbReference>
<feature type="transmembrane region" description="Helical" evidence="3">
    <location>
        <begin position="252"/>
        <end position="275"/>
    </location>
</feature>
<keyword evidence="3" id="KW-0812">Transmembrane</keyword>
<evidence type="ECO:0000256" key="3">
    <source>
        <dbReference type="SAM" id="Phobius"/>
    </source>
</evidence>
<feature type="transmembrane region" description="Helical" evidence="3">
    <location>
        <begin position="50"/>
        <end position="71"/>
    </location>
</feature>
<dbReference type="Gene3D" id="1.20.1250.20">
    <property type="entry name" value="MFS general substrate transporter like domains"/>
    <property type="match status" value="2"/>
</dbReference>
<dbReference type="OrthoDB" id="6499973at2759"/>
<keyword evidence="3" id="KW-0472">Membrane</keyword>
<evidence type="ECO:0000256" key="2">
    <source>
        <dbReference type="ARBA" id="ARBA00006727"/>
    </source>
</evidence>
<dbReference type="AlphaFoldDB" id="A0A2K0T1E7"/>
<feature type="transmembrane region" description="Helical" evidence="3">
    <location>
        <begin position="178"/>
        <end position="199"/>
    </location>
</feature>
<feature type="transmembrane region" description="Helical" evidence="3">
    <location>
        <begin position="91"/>
        <end position="110"/>
    </location>
</feature>
<feature type="domain" description="Major facilitator superfamily (MFS) profile" evidence="4">
    <location>
        <begin position="49"/>
        <end position="432"/>
    </location>
</feature>
<dbReference type="CDD" id="cd17352">
    <property type="entry name" value="MFS_MCT_SLC16"/>
    <property type="match status" value="1"/>
</dbReference>
<dbReference type="GO" id="GO:0016020">
    <property type="term" value="C:membrane"/>
    <property type="evidence" value="ECO:0007669"/>
    <property type="project" value="UniProtKB-SubCell"/>
</dbReference>
<feature type="transmembrane region" description="Helical" evidence="3">
    <location>
        <begin position="342"/>
        <end position="365"/>
    </location>
</feature>
<reference evidence="5 6" key="1">
    <citation type="submission" date="2017-02" db="EMBL/GenBank/DDBJ databases">
        <title>Genomes of Trichoderma spp. with biocontrol activity.</title>
        <authorList>
            <person name="Gardiner D."/>
            <person name="Kazan K."/>
            <person name="Vos C."/>
            <person name="Harvey P."/>
        </authorList>
    </citation>
    <scope>NUCLEOTIDE SEQUENCE [LARGE SCALE GENOMIC DNA]</scope>
    <source>
        <strain evidence="5 6">A5MH</strain>
    </source>
</reference>
<evidence type="ECO:0000313" key="5">
    <source>
        <dbReference type="EMBL" id="PNP39353.1"/>
    </source>
</evidence>
<feature type="transmembrane region" description="Helical" evidence="3">
    <location>
        <begin position="142"/>
        <end position="166"/>
    </location>
</feature>
<dbReference type="InterPro" id="IPR036259">
    <property type="entry name" value="MFS_trans_sf"/>
</dbReference>
<dbReference type="InterPro" id="IPR050327">
    <property type="entry name" value="Proton-linked_MCT"/>
</dbReference>
<feature type="transmembrane region" description="Helical" evidence="3">
    <location>
        <begin position="211"/>
        <end position="231"/>
    </location>
</feature>
<dbReference type="PANTHER" id="PTHR11360">
    <property type="entry name" value="MONOCARBOXYLATE TRANSPORTER"/>
    <property type="match status" value="1"/>
</dbReference>
<feature type="transmembrane region" description="Helical" evidence="3">
    <location>
        <begin position="318"/>
        <end position="336"/>
    </location>
</feature>
<accession>A0A2K0T1E7</accession>
<evidence type="ECO:0000256" key="1">
    <source>
        <dbReference type="ARBA" id="ARBA00004141"/>
    </source>
</evidence>
<feature type="transmembrane region" description="Helical" evidence="3">
    <location>
        <begin position="117"/>
        <end position="136"/>
    </location>
</feature>
<feature type="transmembrane region" description="Helical" evidence="3">
    <location>
        <begin position="287"/>
        <end position="306"/>
    </location>
</feature>
<proteinExistence type="inferred from homology"/>
<evidence type="ECO:0000313" key="6">
    <source>
        <dbReference type="Proteomes" id="UP000236546"/>
    </source>
</evidence>
<feature type="transmembrane region" description="Helical" evidence="3">
    <location>
        <begin position="377"/>
        <end position="400"/>
    </location>
</feature>
<comment type="caution">
    <text evidence="5">The sequence shown here is derived from an EMBL/GenBank/DDBJ whole genome shotgun (WGS) entry which is preliminary data.</text>
</comment>
<sequence length="438" mass="46815">MSSGSTTEIESAIFSGGEGGEGANEKAIGTPIENKDQSVHHEFQEGGLKAWLVVLGCWCTSFASFGYVNSFGVYETYYLQTFLSNHSPSDVAWIGAIQAFAQFSAAMVSGPIADRHGAMVVIWPCSLLLIVAMMLTSLCTEFYQFILCQGIFLGFSSGLIFTPAISVVGHYFHKRRPIAIAFATTGSPLGGLIYPVIMTNLLKNKNVGFPWGQRVCGFLTLFLLCIAAVTIRPTPLRRKGPLILPEAFKIPAFSLQVAGMFMVILGLWTPYFYLADYGSAHGMSENLASYLFAIINAGSFVGRVFAGTVARKLGQFNVIAVAAYASAILMFCWLKITSSAGLIVLSILFGASSGIVIAMMMSTLAQTADHPSKIGTYLGMSTFLIGFGGLAGTPITGALIETYHGYSQGIIFSGAVLMAGAVFLTCARFAFSKDKLIV</sequence>
<feature type="transmembrane region" description="Helical" evidence="3">
    <location>
        <begin position="406"/>
        <end position="431"/>
    </location>
</feature>
<name>A0A2K0T1E7_9HYPO</name>
<evidence type="ECO:0000259" key="4">
    <source>
        <dbReference type="PROSITE" id="PS50850"/>
    </source>
</evidence>
<comment type="subcellular location">
    <subcellularLocation>
        <location evidence="1">Membrane</location>
        <topology evidence="1">Multi-pass membrane protein</topology>
    </subcellularLocation>
</comment>
<dbReference type="InterPro" id="IPR020846">
    <property type="entry name" value="MFS_dom"/>
</dbReference>
<dbReference type="Proteomes" id="UP000236546">
    <property type="component" value="Unassembled WGS sequence"/>
</dbReference>
<protein>
    <recommendedName>
        <fullName evidence="4">Major facilitator superfamily (MFS) profile domain-containing protein</fullName>
    </recommendedName>
</protein>
<dbReference type="InterPro" id="IPR011701">
    <property type="entry name" value="MFS"/>
</dbReference>
<dbReference type="SUPFAM" id="SSF103473">
    <property type="entry name" value="MFS general substrate transporter"/>
    <property type="match status" value="1"/>
</dbReference>
<organism evidence="5 6">
    <name type="scientific">Trichoderma gamsii</name>
    <dbReference type="NCBI Taxonomy" id="398673"/>
    <lineage>
        <taxon>Eukaryota</taxon>
        <taxon>Fungi</taxon>
        <taxon>Dikarya</taxon>
        <taxon>Ascomycota</taxon>
        <taxon>Pezizomycotina</taxon>
        <taxon>Sordariomycetes</taxon>
        <taxon>Hypocreomycetidae</taxon>
        <taxon>Hypocreales</taxon>
        <taxon>Hypocreaceae</taxon>
        <taxon>Trichoderma</taxon>
    </lineage>
</organism>
<gene>
    <name evidence="5" type="ORF">TGAMA5MH_08771</name>
</gene>
<dbReference type="GO" id="GO:0022857">
    <property type="term" value="F:transmembrane transporter activity"/>
    <property type="evidence" value="ECO:0007669"/>
    <property type="project" value="InterPro"/>
</dbReference>
<comment type="similarity">
    <text evidence="2">Belongs to the major facilitator superfamily. Monocarboxylate porter (TC 2.A.1.13) family.</text>
</comment>
<dbReference type="PANTHER" id="PTHR11360:SF281">
    <property type="entry name" value="ASPYRIDONES EFFLUX PROTEIN APDF-RELATED"/>
    <property type="match status" value="1"/>
</dbReference>